<accession>A0A089NP72</accession>
<evidence type="ECO:0000313" key="7">
    <source>
        <dbReference type="Proteomes" id="UP000029492"/>
    </source>
</evidence>
<keyword evidence="2" id="KW-0479">Metal-binding</keyword>
<keyword evidence="3" id="KW-0378">Hydrolase</keyword>
<dbReference type="Gene3D" id="3.60.15.10">
    <property type="entry name" value="Ribonuclease Z/Hydroxyacylglutathione hydrolase-like"/>
    <property type="match status" value="1"/>
</dbReference>
<evidence type="ECO:0000256" key="4">
    <source>
        <dbReference type="ARBA" id="ARBA00022833"/>
    </source>
</evidence>
<proteinExistence type="inferred from homology"/>
<dbReference type="GO" id="GO:0046872">
    <property type="term" value="F:metal ion binding"/>
    <property type="evidence" value="ECO:0007669"/>
    <property type="project" value="UniProtKB-KW"/>
</dbReference>
<dbReference type="InterPro" id="IPR051013">
    <property type="entry name" value="MBL_superfamily_lactonases"/>
</dbReference>
<evidence type="ECO:0000256" key="3">
    <source>
        <dbReference type="ARBA" id="ARBA00022801"/>
    </source>
</evidence>
<reference evidence="6 7" key="1">
    <citation type="journal article" date="2014" name="PLoS ONE">
        <title>Genome Information of Methylobacterium oryzae, a Plant-Probiotic Methylotroph in the Phyllosphere.</title>
        <authorList>
            <person name="Kwak M.J."/>
            <person name="Jeong H."/>
            <person name="Madhaiyan M."/>
            <person name="Lee Y."/>
            <person name="Sa T.M."/>
            <person name="Oh T.K."/>
            <person name="Kim J.F."/>
        </authorList>
    </citation>
    <scope>NUCLEOTIDE SEQUENCE [LARGE SCALE GENOMIC DNA]</scope>
    <source>
        <strain evidence="6 7">CBMB20</strain>
    </source>
</reference>
<dbReference type="PANTHER" id="PTHR42978:SF6">
    <property type="entry name" value="QUORUM-QUENCHING LACTONASE YTNP-RELATED"/>
    <property type="match status" value="1"/>
</dbReference>
<evidence type="ECO:0000313" key="6">
    <source>
        <dbReference type="EMBL" id="AIQ88320.1"/>
    </source>
</evidence>
<dbReference type="AlphaFoldDB" id="A0A089NP72"/>
<dbReference type="CDD" id="cd16277">
    <property type="entry name" value="metallo-hydrolase-like_MBL-fold"/>
    <property type="match status" value="1"/>
</dbReference>
<protein>
    <submittedName>
        <fullName evidence="6">Beta-lactamase-like protein</fullName>
    </submittedName>
</protein>
<evidence type="ECO:0000256" key="1">
    <source>
        <dbReference type="ARBA" id="ARBA00007749"/>
    </source>
</evidence>
<comment type="similarity">
    <text evidence="1">Belongs to the metallo-beta-lactamase superfamily.</text>
</comment>
<keyword evidence="4" id="KW-0862">Zinc</keyword>
<dbReference type="EMBL" id="CP003811">
    <property type="protein sequence ID" value="AIQ88320.1"/>
    <property type="molecule type" value="Genomic_DNA"/>
</dbReference>
<dbReference type="KEGG" id="mor:MOC_0565"/>
<dbReference type="SMART" id="SM00849">
    <property type="entry name" value="Lactamase_B"/>
    <property type="match status" value="1"/>
</dbReference>
<evidence type="ECO:0000256" key="2">
    <source>
        <dbReference type="ARBA" id="ARBA00022723"/>
    </source>
</evidence>
<organism evidence="6 7">
    <name type="scientific">Methylobacterium oryzae CBMB20</name>
    <dbReference type="NCBI Taxonomy" id="693986"/>
    <lineage>
        <taxon>Bacteria</taxon>
        <taxon>Pseudomonadati</taxon>
        <taxon>Pseudomonadota</taxon>
        <taxon>Alphaproteobacteria</taxon>
        <taxon>Hyphomicrobiales</taxon>
        <taxon>Methylobacteriaceae</taxon>
        <taxon>Methylobacterium</taxon>
    </lineage>
</organism>
<feature type="domain" description="Metallo-beta-lactamase" evidence="5">
    <location>
        <begin position="57"/>
        <end position="269"/>
    </location>
</feature>
<dbReference type="InterPro" id="IPR001279">
    <property type="entry name" value="Metallo-B-lactamas"/>
</dbReference>
<dbReference type="Proteomes" id="UP000029492">
    <property type="component" value="Chromosome"/>
</dbReference>
<dbReference type="SUPFAM" id="SSF56281">
    <property type="entry name" value="Metallo-hydrolase/oxidoreductase"/>
    <property type="match status" value="1"/>
</dbReference>
<keyword evidence="7" id="KW-1185">Reference proteome</keyword>
<dbReference type="PANTHER" id="PTHR42978">
    <property type="entry name" value="QUORUM-QUENCHING LACTONASE YTNP-RELATED-RELATED"/>
    <property type="match status" value="1"/>
</dbReference>
<dbReference type="GO" id="GO:0016787">
    <property type="term" value="F:hydrolase activity"/>
    <property type="evidence" value="ECO:0007669"/>
    <property type="project" value="UniProtKB-KW"/>
</dbReference>
<dbReference type="HOGENOM" id="CLU_056519_1_1_5"/>
<dbReference type="InterPro" id="IPR036866">
    <property type="entry name" value="RibonucZ/Hydroxyglut_hydro"/>
</dbReference>
<sequence length="298" mass="32993">MTFRVGRATVTPIVEMVDSSFDVLRFFPLATEAEIAAHERWMAPHHFDPASRRILLSMHSWLVETEGKRILIDGCVGNGKVRDARPDWCNLSTAFLDRLAEAGATPDDIDYVLCTHLHADHVGWNTRLIDGRWVPTFPNATYVFGRTEHAFWQAEHEKGARGPHLQAYRDSVLPILEAGRALVVDEDHVLEGVLHLAPAPGHTPGHVAVWLRCGPEAGAFTGDIIHHPVQVFHPEWSCMGCIDPATAALTRRRLLAQLAEAEGVLFPGHFMAPHAARIATRGDGFAFRFLCEEAEADG</sequence>
<dbReference type="STRING" id="693986.MOC_0565"/>
<gene>
    <name evidence="6" type="ORF">MOC_0565</name>
</gene>
<dbReference type="RefSeq" id="WP_043755503.1">
    <property type="nucleotide sequence ID" value="NZ_CP003811.1"/>
</dbReference>
<dbReference type="eggNOG" id="COG0491">
    <property type="taxonomic scope" value="Bacteria"/>
</dbReference>
<evidence type="ECO:0000259" key="5">
    <source>
        <dbReference type="SMART" id="SM00849"/>
    </source>
</evidence>
<dbReference type="Pfam" id="PF00753">
    <property type="entry name" value="Lactamase_B"/>
    <property type="match status" value="1"/>
</dbReference>
<name>A0A089NP72_9HYPH</name>